<dbReference type="AlphaFoldDB" id="A0A8J6H5Y6"/>
<dbReference type="Proteomes" id="UP000719412">
    <property type="component" value="Unassembled WGS sequence"/>
</dbReference>
<feature type="compositionally biased region" description="Basic residues" evidence="1">
    <location>
        <begin position="576"/>
        <end position="594"/>
    </location>
</feature>
<evidence type="ECO:0000256" key="1">
    <source>
        <dbReference type="SAM" id="MobiDB-lite"/>
    </source>
</evidence>
<proteinExistence type="predicted"/>
<keyword evidence="3" id="KW-1185">Reference proteome</keyword>
<evidence type="ECO:0000313" key="3">
    <source>
        <dbReference type="Proteomes" id="UP000719412"/>
    </source>
</evidence>
<name>A0A8J6H5Y6_TENMO</name>
<accession>A0A8J6H5Y6</accession>
<reference evidence="2" key="2">
    <citation type="submission" date="2021-08" db="EMBL/GenBank/DDBJ databases">
        <authorList>
            <person name="Eriksson T."/>
        </authorList>
    </citation>
    <scope>NUCLEOTIDE SEQUENCE</scope>
    <source>
        <strain evidence="2">Stoneville</strain>
        <tissue evidence="2">Whole head</tissue>
    </source>
</reference>
<sequence>MTRVRSSPPFSFLQRLPLGTDDFRHGMESISAPQTKLVGYTESRKNNVKNLLWADVWEHRDHRRSESISAAIKSITMTYHRAEDNGQLSTSGQEQRWDKRGALQRAELGFRTRRSQEKCCCDLGLATPKRTGKEILSISEENTSRSLSDHSVFVTDRPANPPNPLDIKTIRESARDVKLAHSDIPTWCKSACCTGDDVGTALTPPQQDRDRTNSMTMECGECLFGKLCLRFATKEFLGARRDGFVRREGRERLKAISFVSQSVKSNQARPRKKVVADEECDAIEYIVGVTIGARRAAQLRSGRRVDIEADGAAREITAQATMRSIFTAQYLTKPLSVTARRRRPPNCIRRHKTGAKTSLFLRSRKLSHTAAANQIITVTAATKEASRPQRLRIFVPSHSAYSRCHGSLFPRLLFPEKSFVNCARKPGTVVIRGEGPGHEGPLFFAPDDEGRRRRRNLGLIYMSKILPTEYIWHNNKILGEDLDLDRTYLWNSPFHYLWIDGSDFFDSGRKVNNLLIPESRDLNETHHDRTTPIGSLFSPFRTKGVGPSGRNYVCPVRNNSAGKEDEEKQPQGGEVRRRRRHRSALKSKSTRKRETRPSWSASRGTAAEPDHVNQVQVQTLNLNEPGSRRDKAKNAVGGPTEDTSARAAPEGPNRWVKAWVSCKIAGDDAHRVQ</sequence>
<protein>
    <submittedName>
        <fullName evidence="2">Uncharacterized protein</fullName>
    </submittedName>
</protein>
<evidence type="ECO:0000313" key="2">
    <source>
        <dbReference type="EMBL" id="KAH0808336.1"/>
    </source>
</evidence>
<gene>
    <name evidence="2" type="ORF">GEV33_014452</name>
</gene>
<organism evidence="2 3">
    <name type="scientific">Tenebrio molitor</name>
    <name type="common">Yellow mealworm beetle</name>
    <dbReference type="NCBI Taxonomy" id="7067"/>
    <lineage>
        <taxon>Eukaryota</taxon>
        <taxon>Metazoa</taxon>
        <taxon>Ecdysozoa</taxon>
        <taxon>Arthropoda</taxon>
        <taxon>Hexapoda</taxon>
        <taxon>Insecta</taxon>
        <taxon>Pterygota</taxon>
        <taxon>Neoptera</taxon>
        <taxon>Endopterygota</taxon>
        <taxon>Coleoptera</taxon>
        <taxon>Polyphaga</taxon>
        <taxon>Cucujiformia</taxon>
        <taxon>Tenebrionidae</taxon>
        <taxon>Tenebrio</taxon>
    </lineage>
</organism>
<feature type="region of interest" description="Disordered" evidence="1">
    <location>
        <begin position="548"/>
        <end position="652"/>
    </location>
</feature>
<feature type="region of interest" description="Disordered" evidence="1">
    <location>
        <begin position="523"/>
        <end position="542"/>
    </location>
</feature>
<reference evidence="2" key="1">
    <citation type="journal article" date="2020" name="J Insects Food Feed">
        <title>The yellow mealworm (Tenebrio molitor) genome: a resource for the emerging insects as food and feed industry.</title>
        <authorList>
            <person name="Eriksson T."/>
            <person name="Andere A."/>
            <person name="Kelstrup H."/>
            <person name="Emery V."/>
            <person name="Picard C."/>
        </authorList>
    </citation>
    <scope>NUCLEOTIDE SEQUENCE</scope>
    <source>
        <strain evidence="2">Stoneville</strain>
        <tissue evidence="2">Whole head</tissue>
    </source>
</reference>
<dbReference type="EMBL" id="JABDTM020028835">
    <property type="protein sequence ID" value="KAH0808336.1"/>
    <property type="molecule type" value="Genomic_DNA"/>
</dbReference>
<feature type="compositionally biased region" description="Polar residues" evidence="1">
    <location>
        <begin position="613"/>
        <end position="624"/>
    </location>
</feature>
<comment type="caution">
    <text evidence="2">The sequence shown here is derived from an EMBL/GenBank/DDBJ whole genome shotgun (WGS) entry which is preliminary data.</text>
</comment>